<reference evidence="1 2" key="1">
    <citation type="submission" date="2022-05" db="EMBL/GenBank/DDBJ databases">
        <authorList>
            <consortium name="Genoscope - CEA"/>
            <person name="William W."/>
        </authorList>
    </citation>
    <scope>NUCLEOTIDE SEQUENCE [LARGE SCALE GENOMIC DNA]</scope>
</reference>
<evidence type="ECO:0000313" key="1">
    <source>
        <dbReference type="EMBL" id="CAH3147456.1"/>
    </source>
</evidence>
<comment type="caution">
    <text evidence="1">The sequence shown here is derived from an EMBL/GenBank/DDBJ whole genome shotgun (WGS) entry which is preliminary data.</text>
</comment>
<dbReference type="Proteomes" id="UP001159428">
    <property type="component" value="Unassembled WGS sequence"/>
</dbReference>
<organism evidence="1 2">
    <name type="scientific">Pocillopora meandrina</name>
    <dbReference type="NCBI Taxonomy" id="46732"/>
    <lineage>
        <taxon>Eukaryota</taxon>
        <taxon>Metazoa</taxon>
        <taxon>Cnidaria</taxon>
        <taxon>Anthozoa</taxon>
        <taxon>Hexacorallia</taxon>
        <taxon>Scleractinia</taxon>
        <taxon>Astrocoeniina</taxon>
        <taxon>Pocilloporidae</taxon>
        <taxon>Pocillopora</taxon>
    </lineage>
</organism>
<dbReference type="EMBL" id="CALNXJ010000043">
    <property type="protein sequence ID" value="CAH3147456.1"/>
    <property type="molecule type" value="Genomic_DNA"/>
</dbReference>
<proteinExistence type="predicted"/>
<sequence>TRVTKHLSIHFKTLSEAEEALQIDYVSSGLDFGELQPSSTSQRSTALTLDNPLSPTFQFSPCKDIPPLTRSVGDLIKDFVASFKYAMSSRLRSQILSHLFKKAVMESGGHEFL</sequence>
<keyword evidence="2" id="KW-1185">Reference proteome</keyword>
<gene>
    <name evidence="1" type="ORF">PMEA_00023403</name>
</gene>
<protein>
    <submittedName>
        <fullName evidence="1">Uncharacterized protein</fullName>
    </submittedName>
</protein>
<feature type="non-terminal residue" evidence="1">
    <location>
        <position position="1"/>
    </location>
</feature>
<accession>A0AAU9XGD2</accession>
<name>A0AAU9XGD2_9CNID</name>
<evidence type="ECO:0000313" key="2">
    <source>
        <dbReference type="Proteomes" id="UP001159428"/>
    </source>
</evidence>
<dbReference type="AlphaFoldDB" id="A0AAU9XGD2"/>